<reference evidence="1" key="1">
    <citation type="submission" date="2023-06" db="EMBL/GenBank/DDBJ databases">
        <authorList>
            <consortium name="Lawrence Berkeley National Laboratory"/>
            <person name="Ahrendt S."/>
            <person name="Sahu N."/>
            <person name="Indic B."/>
            <person name="Wong-Bajracharya J."/>
            <person name="Merenyi Z."/>
            <person name="Ke H.-M."/>
            <person name="Monk M."/>
            <person name="Kocsube S."/>
            <person name="Drula E."/>
            <person name="Lipzen A."/>
            <person name="Balint B."/>
            <person name="Henrissat B."/>
            <person name="Andreopoulos B."/>
            <person name="Martin F.M."/>
            <person name="Harder C.B."/>
            <person name="Rigling D."/>
            <person name="Ford K.L."/>
            <person name="Foster G.D."/>
            <person name="Pangilinan J."/>
            <person name="Papanicolaou A."/>
            <person name="Barry K."/>
            <person name="LaButti K."/>
            <person name="Viragh M."/>
            <person name="Koriabine M."/>
            <person name="Yan M."/>
            <person name="Riley R."/>
            <person name="Champramary S."/>
            <person name="Plett K.L."/>
            <person name="Tsai I.J."/>
            <person name="Slot J."/>
            <person name="Sipos G."/>
            <person name="Plett J."/>
            <person name="Nagy L.G."/>
            <person name="Grigoriev I.V."/>
        </authorList>
    </citation>
    <scope>NUCLEOTIDE SEQUENCE</scope>
    <source>
        <strain evidence="1">ICMP 16352</strain>
    </source>
</reference>
<evidence type="ECO:0008006" key="3">
    <source>
        <dbReference type="Google" id="ProtNLM"/>
    </source>
</evidence>
<evidence type="ECO:0000313" key="2">
    <source>
        <dbReference type="Proteomes" id="UP001175227"/>
    </source>
</evidence>
<gene>
    <name evidence="1" type="ORF">IW261DRAFT_1301648</name>
</gene>
<dbReference type="AlphaFoldDB" id="A0AA39U879"/>
<keyword evidence="2" id="KW-1185">Reference proteome</keyword>
<dbReference type="EMBL" id="JAUEPR010000011">
    <property type="protein sequence ID" value="KAK0479742.1"/>
    <property type="molecule type" value="Genomic_DNA"/>
</dbReference>
<proteinExistence type="predicted"/>
<dbReference type="Proteomes" id="UP001175227">
    <property type="component" value="Unassembled WGS sequence"/>
</dbReference>
<sequence>FGGMIVIFTGDLYQFPPVRGTPVYTTVKEHTAIDDHNLMKRLGRMVWNTLTDAVCLEEQKRMESDPQYAEAVERLRRRQCTTEDVELFNERV</sequence>
<feature type="non-terminal residue" evidence="1">
    <location>
        <position position="92"/>
    </location>
</feature>
<protein>
    <recommendedName>
        <fullName evidence="3">ATP-dependent DNA helicase</fullName>
    </recommendedName>
</protein>
<evidence type="ECO:0000313" key="1">
    <source>
        <dbReference type="EMBL" id="KAK0479742.1"/>
    </source>
</evidence>
<organism evidence="1 2">
    <name type="scientific">Armillaria novae-zelandiae</name>
    <dbReference type="NCBI Taxonomy" id="153914"/>
    <lineage>
        <taxon>Eukaryota</taxon>
        <taxon>Fungi</taxon>
        <taxon>Dikarya</taxon>
        <taxon>Basidiomycota</taxon>
        <taxon>Agaricomycotina</taxon>
        <taxon>Agaricomycetes</taxon>
        <taxon>Agaricomycetidae</taxon>
        <taxon>Agaricales</taxon>
        <taxon>Marasmiineae</taxon>
        <taxon>Physalacriaceae</taxon>
        <taxon>Armillaria</taxon>
    </lineage>
</organism>
<feature type="non-terminal residue" evidence="1">
    <location>
        <position position="1"/>
    </location>
</feature>
<name>A0AA39U879_9AGAR</name>
<comment type="caution">
    <text evidence="1">The sequence shown here is derived from an EMBL/GenBank/DDBJ whole genome shotgun (WGS) entry which is preliminary data.</text>
</comment>
<accession>A0AA39U879</accession>